<dbReference type="EMBL" id="JAUHLI010000014">
    <property type="protein sequence ID" value="MEE2002570.1"/>
    <property type="molecule type" value="Genomic_DNA"/>
</dbReference>
<evidence type="ECO:0000259" key="2">
    <source>
        <dbReference type="Pfam" id="PF03795"/>
    </source>
</evidence>
<dbReference type="PANTHER" id="PTHR33990">
    <property type="entry name" value="PROTEIN YJDN-RELATED"/>
    <property type="match status" value="1"/>
</dbReference>
<dbReference type="Gene3D" id="3.30.70.1060">
    <property type="entry name" value="Dimeric alpha+beta barrel"/>
    <property type="match status" value="1"/>
</dbReference>
<feature type="domain" description="PhnB-like" evidence="3">
    <location>
        <begin position="141"/>
        <end position="267"/>
    </location>
</feature>
<dbReference type="InterPro" id="IPR005545">
    <property type="entry name" value="YCII"/>
</dbReference>
<evidence type="ECO:0000313" key="4">
    <source>
        <dbReference type="EMBL" id="MEE2002570.1"/>
    </source>
</evidence>
<evidence type="ECO:0000259" key="3">
    <source>
        <dbReference type="Pfam" id="PF06983"/>
    </source>
</evidence>
<dbReference type="Pfam" id="PF03795">
    <property type="entry name" value="YCII"/>
    <property type="match status" value="1"/>
</dbReference>
<comment type="caution">
    <text evidence="4">The sequence shown here is derived from an EMBL/GenBank/DDBJ whole genome shotgun (WGS) entry which is preliminary data.</text>
</comment>
<protein>
    <submittedName>
        <fullName evidence="4">YciI family protein</fullName>
    </submittedName>
</protein>
<dbReference type="CDD" id="cd06588">
    <property type="entry name" value="PhnB_like"/>
    <property type="match status" value="1"/>
</dbReference>
<name>A0ABU7J9M3_9GAMM</name>
<proteinExistence type="inferred from homology"/>
<evidence type="ECO:0000256" key="1">
    <source>
        <dbReference type="ARBA" id="ARBA00007689"/>
    </source>
</evidence>
<dbReference type="SUPFAM" id="SSF54909">
    <property type="entry name" value="Dimeric alpha+beta barrel"/>
    <property type="match status" value="1"/>
</dbReference>
<comment type="similarity">
    <text evidence="1">Belongs to the YciI family.</text>
</comment>
<dbReference type="InterPro" id="IPR011008">
    <property type="entry name" value="Dimeric_a/b-barrel"/>
</dbReference>
<accession>A0ABU7J9M3</accession>
<keyword evidence="5" id="KW-1185">Reference proteome</keyword>
<reference evidence="4 5" key="1">
    <citation type="submission" date="2023-07" db="EMBL/GenBank/DDBJ databases">
        <title>Alkalimonas sp., MEB108 novel, alkaliphilic bacterium isolated from Lonar Lake, India.</title>
        <authorList>
            <person name="Joshi A."/>
            <person name="Thite S."/>
        </authorList>
    </citation>
    <scope>NUCLEOTIDE SEQUENCE [LARGE SCALE GENOMIC DNA]</scope>
    <source>
        <strain evidence="4 5">MEB108</strain>
    </source>
</reference>
<sequence>MHYIIIRKADAATERGELPSNDVLSAMANYNNHLLKAGVFVSGQGLRPSSEGCRLHIQPEDVVLSDGPFTESKELIAGFTVIKANSLEEARAWASQWPKEDAGAQLEVRRFFELSDFEPGSGLAKHQQMAAQMERLPVSMASYLTFPGTCREAMQRYAELLGGEIELLMPFKDSPMAGDVPADWQDNIMHARLNIGGRILMGSDAPPGQYQAPQGISVQLEFDTVAKAQTLFQALAQNGQVLMPFGPTFWAKGFGMLTDRFGIGWIINCDQGD</sequence>
<dbReference type="InterPro" id="IPR028973">
    <property type="entry name" value="PhnB-like"/>
</dbReference>
<evidence type="ECO:0000313" key="5">
    <source>
        <dbReference type="Proteomes" id="UP001336314"/>
    </source>
</evidence>
<dbReference type="Proteomes" id="UP001336314">
    <property type="component" value="Unassembled WGS sequence"/>
</dbReference>
<feature type="domain" description="YCII-related" evidence="2">
    <location>
        <begin position="1"/>
        <end position="110"/>
    </location>
</feature>
<dbReference type="RefSeq" id="WP_330129636.1">
    <property type="nucleotide sequence ID" value="NZ_JAUHLI010000014.1"/>
</dbReference>
<gene>
    <name evidence="4" type="ORF">QWY20_14015</name>
</gene>
<dbReference type="SUPFAM" id="SSF54593">
    <property type="entry name" value="Glyoxalase/Bleomycin resistance protein/Dihydroxybiphenyl dioxygenase"/>
    <property type="match status" value="1"/>
</dbReference>
<dbReference type="Pfam" id="PF06983">
    <property type="entry name" value="3-dmu-9_3-mt"/>
    <property type="match status" value="1"/>
</dbReference>
<dbReference type="Gene3D" id="3.10.180.10">
    <property type="entry name" value="2,3-Dihydroxybiphenyl 1,2-Dioxygenase, domain 1"/>
    <property type="match status" value="1"/>
</dbReference>
<organism evidence="4 5">
    <name type="scientific">Alkalimonas cellulosilytica</name>
    <dbReference type="NCBI Taxonomy" id="3058395"/>
    <lineage>
        <taxon>Bacteria</taxon>
        <taxon>Pseudomonadati</taxon>
        <taxon>Pseudomonadota</taxon>
        <taxon>Gammaproteobacteria</taxon>
        <taxon>Alkalimonas</taxon>
    </lineage>
</organism>
<dbReference type="InterPro" id="IPR029068">
    <property type="entry name" value="Glyas_Bleomycin-R_OHBP_Dase"/>
</dbReference>
<dbReference type="PANTHER" id="PTHR33990:SF1">
    <property type="entry name" value="PROTEIN YJDN"/>
    <property type="match status" value="1"/>
</dbReference>